<organism evidence="1">
    <name type="scientific">Neisseria meningitidis alpha153</name>
    <dbReference type="NCBI Taxonomy" id="663926"/>
    <lineage>
        <taxon>Bacteria</taxon>
        <taxon>Pseudomonadati</taxon>
        <taxon>Pseudomonadota</taxon>
        <taxon>Betaproteobacteria</taxon>
        <taxon>Neisseriales</taxon>
        <taxon>Neisseriaceae</taxon>
        <taxon>Neisseria</taxon>
    </lineage>
</organism>
<name>C6SC82_NEIME</name>
<gene>
    <name evidence="1" type="ORF">NME_0898</name>
</gene>
<sequence>MPSENHRFQTAFRKISAYFDTLLSDPAIFVIIQTL</sequence>
<accession>C6SC82</accession>
<protein>
    <submittedName>
        <fullName evidence="1">Uncharacterized protein</fullName>
    </submittedName>
</protein>
<proteinExistence type="predicted"/>
<evidence type="ECO:0000313" key="1">
    <source>
        <dbReference type="EMBL" id="CBA05735.1"/>
    </source>
</evidence>
<reference evidence="1" key="1">
    <citation type="journal article" date="2008" name="Proc. Natl. Acad. Sci. U.S.A.">
        <title>Whole-genome comparison of disease and carriage strains provides insights into virulence evolution in Neisseria meningitidis.</title>
        <authorList>
            <person name="Schoen C."/>
            <person name="Blom J."/>
            <person name="Claus H."/>
            <person name="Schramm-Glueck A."/>
            <person name="Brandt P."/>
            <person name="Mueller T."/>
            <person name="Goesmann A."/>
            <person name="Joseph B."/>
            <person name="Konietzny S."/>
            <person name="Kurzai O."/>
            <person name="Schmitt C."/>
            <person name="Friedrich T."/>
            <person name="Linke B."/>
            <person name="Vogel U."/>
            <person name="Frosch M."/>
        </authorList>
    </citation>
    <scope>NUCLEOTIDE SEQUENCE</scope>
    <source>
        <strain evidence="1">Alpha153</strain>
    </source>
</reference>
<dbReference type="AlphaFoldDB" id="C6SC82"/>
<dbReference type="EMBL" id="AM889137">
    <property type="protein sequence ID" value="CBA05735.1"/>
    <property type="molecule type" value="Genomic_DNA"/>
</dbReference>